<dbReference type="NCBIfam" id="TIGR03557">
    <property type="entry name" value="F420_G6P_family"/>
    <property type="match status" value="1"/>
</dbReference>
<keyword evidence="1" id="KW-0560">Oxidoreductase</keyword>
<evidence type="ECO:0000313" key="3">
    <source>
        <dbReference type="EMBL" id="SDP18730.1"/>
    </source>
</evidence>
<dbReference type="InterPro" id="IPR019945">
    <property type="entry name" value="F420_G6P_DH-rel"/>
</dbReference>
<dbReference type="Gene3D" id="3.20.20.30">
    <property type="entry name" value="Luciferase-like domain"/>
    <property type="match status" value="1"/>
</dbReference>
<organism evidence="3 4">
    <name type="scientific">Nakamurella panacisegetis</name>
    <dbReference type="NCBI Taxonomy" id="1090615"/>
    <lineage>
        <taxon>Bacteria</taxon>
        <taxon>Bacillati</taxon>
        <taxon>Actinomycetota</taxon>
        <taxon>Actinomycetes</taxon>
        <taxon>Nakamurellales</taxon>
        <taxon>Nakamurellaceae</taxon>
        <taxon>Nakamurella</taxon>
    </lineage>
</organism>
<dbReference type="GO" id="GO:0016705">
    <property type="term" value="F:oxidoreductase activity, acting on paired donors, with incorporation or reduction of molecular oxygen"/>
    <property type="evidence" value="ECO:0007669"/>
    <property type="project" value="InterPro"/>
</dbReference>
<dbReference type="PANTHER" id="PTHR43244">
    <property type="match status" value="1"/>
</dbReference>
<dbReference type="CDD" id="cd01097">
    <property type="entry name" value="Tetrahydromethanopterin_reductase"/>
    <property type="match status" value="1"/>
</dbReference>
<feature type="domain" description="Luciferase-like" evidence="2">
    <location>
        <begin position="23"/>
        <end position="296"/>
    </location>
</feature>
<dbReference type="Pfam" id="PF00296">
    <property type="entry name" value="Bac_luciferase"/>
    <property type="match status" value="1"/>
</dbReference>
<name>A0A1H0QNG7_9ACTN</name>
<accession>A0A1H0QNG7</accession>
<gene>
    <name evidence="3" type="ORF">SAMN04515671_3175</name>
</gene>
<keyword evidence="4" id="KW-1185">Reference proteome</keyword>
<dbReference type="InterPro" id="IPR050564">
    <property type="entry name" value="F420-G6PD/mer"/>
</dbReference>
<dbReference type="AlphaFoldDB" id="A0A1H0QNG7"/>
<evidence type="ECO:0000259" key="2">
    <source>
        <dbReference type="Pfam" id="PF00296"/>
    </source>
</evidence>
<dbReference type="InterPro" id="IPR036661">
    <property type="entry name" value="Luciferase-like_sf"/>
</dbReference>
<evidence type="ECO:0000256" key="1">
    <source>
        <dbReference type="ARBA" id="ARBA00023002"/>
    </source>
</evidence>
<reference evidence="3 4" key="1">
    <citation type="submission" date="2016-10" db="EMBL/GenBank/DDBJ databases">
        <authorList>
            <person name="de Groot N.N."/>
        </authorList>
    </citation>
    <scope>NUCLEOTIDE SEQUENCE [LARGE SCALE GENOMIC DNA]</scope>
    <source>
        <strain evidence="4">P4-7,KCTC 19426,CECT 7604</strain>
    </source>
</reference>
<evidence type="ECO:0000313" key="4">
    <source>
        <dbReference type="Proteomes" id="UP000198741"/>
    </source>
</evidence>
<sequence length="339" mass="36675">MCPQSLLHKGFSSGIMVGMTAIGYTLMTEQAGPRELIAHATAAERAGFDFEVCSDHFFPWLEEMGHSPNAWVTLGAVAQATDQVGLMTYVTSPTFRYHAAVVAQQAATLQIISQNRFTLGLGSGEALNEHIIASGWPGANIRQARLVEGVDIINRLFDGGSVNFQGKYLQVDSAKLWDLPDVRVPIGIAVSGRQSCETFGPMGDVMIGIDPDPDLVEWWDKSGDGRSRKVAQLPISWDSDVEAATRRAHELFRWSLPGWKVNAELPSPAAFASAAETARPEDVAAAIPCGNDVEAVVVAAKKFFDAGYTDLALVQIGADQQDSFFRAATAEILPELRRL</sequence>
<dbReference type="InterPro" id="IPR011251">
    <property type="entry name" value="Luciferase-like_dom"/>
</dbReference>
<proteinExistence type="predicted"/>
<dbReference type="SUPFAM" id="SSF51679">
    <property type="entry name" value="Bacterial luciferase-like"/>
    <property type="match status" value="1"/>
</dbReference>
<dbReference type="Proteomes" id="UP000198741">
    <property type="component" value="Chromosome I"/>
</dbReference>
<dbReference type="STRING" id="1090615.SAMN04515671_3175"/>
<protein>
    <submittedName>
        <fullName evidence="3">F420-dependent oxidoreductase, G6PDH family</fullName>
    </submittedName>
</protein>
<dbReference type="EMBL" id="LT629710">
    <property type="protein sequence ID" value="SDP18730.1"/>
    <property type="molecule type" value="Genomic_DNA"/>
</dbReference>
<dbReference type="PANTHER" id="PTHR43244:SF1">
    <property type="entry name" value="5,10-METHYLENETETRAHYDROMETHANOPTERIN REDUCTASE"/>
    <property type="match status" value="1"/>
</dbReference>